<gene>
    <name evidence="1" type="ORF">HG543_16570</name>
</gene>
<accession>A0A848LHT8</accession>
<protein>
    <submittedName>
        <fullName evidence="1">Uncharacterized protein</fullName>
    </submittedName>
</protein>
<name>A0A848LHT8_9BACT</name>
<evidence type="ECO:0000313" key="2">
    <source>
        <dbReference type="Proteomes" id="UP000518300"/>
    </source>
</evidence>
<dbReference type="AlphaFoldDB" id="A0A848LHT8"/>
<sequence>MTAGMPLAIYTVTLHGLDIACGLHEEERASMSAEAIDTVRESFSRDALSLWGLERYEEKDGGALVEVTP</sequence>
<keyword evidence="2" id="KW-1185">Reference proteome</keyword>
<organism evidence="1 2">
    <name type="scientific">Pyxidicoccus fallax</name>
    <dbReference type="NCBI Taxonomy" id="394095"/>
    <lineage>
        <taxon>Bacteria</taxon>
        <taxon>Pseudomonadati</taxon>
        <taxon>Myxococcota</taxon>
        <taxon>Myxococcia</taxon>
        <taxon>Myxococcales</taxon>
        <taxon>Cystobacterineae</taxon>
        <taxon>Myxococcaceae</taxon>
        <taxon>Pyxidicoccus</taxon>
    </lineage>
</organism>
<comment type="caution">
    <text evidence="1">The sequence shown here is derived from an EMBL/GenBank/DDBJ whole genome shotgun (WGS) entry which is preliminary data.</text>
</comment>
<dbReference type="RefSeq" id="WP_169345749.1">
    <property type="nucleotide sequence ID" value="NZ_JABBJJ010000068.1"/>
</dbReference>
<evidence type="ECO:0000313" key="1">
    <source>
        <dbReference type="EMBL" id="NMO16458.1"/>
    </source>
</evidence>
<dbReference type="EMBL" id="JABBJJ010000068">
    <property type="protein sequence ID" value="NMO16458.1"/>
    <property type="molecule type" value="Genomic_DNA"/>
</dbReference>
<reference evidence="1 2" key="1">
    <citation type="submission" date="2020-04" db="EMBL/GenBank/DDBJ databases">
        <title>Draft genome of Pyxidicoccus fallax type strain.</title>
        <authorList>
            <person name="Whitworth D.E."/>
        </authorList>
    </citation>
    <scope>NUCLEOTIDE SEQUENCE [LARGE SCALE GENOMIC DNA]</scope>
    <source>
        <strain evidence="1 2">DSM 14698</strain>
    </source>
</reference>
<dbReference type="Proteomes" id="UP000518300">
    <property type="component" value="Unassembled WGS sequence"/>
</dbReference>
<proteinExistence type="predicted"/>